<name>A0ABU2C388_9BURK</name>
<reference evidence="2 3" key="1">
    <citation type="submission" date="2023-07" db="EMBL/GenBank/DDBJ databases">
        <title>Sorghum-associated microbial communities from plants grown in Nebraska, USA.</title>
        <authorList>
            <person name="Schachtman D."/>
        </authorList>
    </citation>
    <scope>NUCLEOTIDE SEQUENCE [LARGE SCALE GENOMIC DNA]</scope>
    <source>
        <strain evidence="2 3">BE313</strain>
    </source>
</reference>
<dbReference type="PANTHER" id="PTHR11895:SF176">
    <property type="entry name" value="AMIDASE AMID-RELATED"/>
    <property type="match status" value="1"/>
</dbReference>
<accession>A0ABU2C388</accession>
<keyword evidence="2" id="KW-0436">Ligase</keyword>
<feature type="domain" description="Amidase" evidence="1">
    <location>
        <begin position="37"/>
        <end position="443"/>
    </location>
</feature>
<evidence type="ECO:0000259" key="1">
    <source>
        <dbReference type="Pfam" id="PF01425"/>
    </source>
</evidence>
<dbReference type="EC" id="3.5.1.4" evidence="2"/>
<dbReference type="InterPro" id="IPR000120">
    <property type="entry name" value="Amidase"/>
</dbReference>
<dbReference type="EC" id="6.3.5.6" evidence="2"/>
<dbReference type="InterPro" id="IPR023631">
    <property type="entry name" value="Amidase_dom"/>
</dbReference>
<dbReference type="Pfam" id="PF01425">
    <property type="entry name" value="Amidase"/>
    <property type="match status" value="1"/>
</dbReference>
<proteinExistence type="predicted"/>
<gene>
    <name evidence="2" type="ORF">J2X19_000456</name>
</gene>
<comment type="caution">
    <text evidence="2">The sequence shown here is derived from an EMBL/GenBank/DDBJ whole genome shotgun (WGS) entry which is preliminary data.</text>
</comment>
<dbReference type="SUPFAM" id="SSF75304">
    <property type="entry name" value="Amidase signature (AS) enzymes"/>
    <property type="match status" value="1"/>
</dbReference>
<evidence type="ECO:0000313" key="2">
    <source>
        <dbReference type="EMBL" id="MDR7375798.1"/>
    </source>
</evidence>
<dbReference type="Gene3D" id="3.90.1300.10">
    <property type="entry name" value="Amidase signature (AS) domain"/>
    <property type="match status" value="1"/>
</dbReference>
<dbReference type="Proteomes" id="UP001180487">
    <property type="component" value="Unassembled WGS sequence"/>
</dbReference>
<dbReference type="GO" id="GO:0004040">
    <property type="term" value="F:amidase activity"/>
    <property type="evidence" value="ECO:0007669"/>
    <property type="project" value="UniProtKB-EC"/>
</dbReference>
<dbReference type="PROSITE" id="PS00571">
    <property type="entry name" value="AMIDASES"/>
    <property type="match status" value="1"/>
</dbReference>
<sequence>MRPDLISTRQSLLSQQSHPATEIDHCIAVAQSDACRAAFVQPTFDLARAAAAQPGVLDTPLAGLSVSVKDLFDVEGQVSKAGSTLLADHAPARADCPAVSRLRAAGGALIGRTHMVEFAFSGVGVNPHFGTPAAWDGRYDQVAGARIYGPVPRVPGGSSSGAAVSVATGAAFIGLGSDTGGSIRIPAALNGIVGFKSTARLVPTVGAIPLSSTLDTVCAMTRSVRDAVLAHEILAQRSVLRNDAPLSAYRIAVAQSGFLDNLDSTVAKAFERALQRLRDAGATLVNLPLAEVRELTTIQATGGFSAVEAYAWHRPMLARGPSIRSTYDPRVLARIERGAQMRAFEYMELVEARRAWITKMELALQGFDAVVSPTVPIVAPPIANVAPGVARDDAFFHANGLLLRNPSVVNMLDGCAISLPCHTADELPVGLMLWHAGLHDDSLLNIALQAEKALQF</sequence>
<dbReference type="InterPro" id="IPR020556">
    <property type="entry name" value="Amidase_CS"/>
</dbReference>
<dbReference type="EMBL" id="JAVDXT010000001">
    <property type="protein sequence ID" value="MDR7375798.1"/>
    <property type="molecule type" value="Genomic_DNA"/>
</dbReference>
<protein>
    <submittedName>
        <fullName evidence="2">Amidase/aspartyl-tRNA(Asn)/glutamyl-tRNA(Gln) amidotransferase subunit A</fullName>
        <ecNumber evidence="2">3.5.1.4</ecNumber>
        <ecNumber evidence="2">6.3.5.6</ecNumber>
        <ecNumber evidence="2">6.3.5.7</ecNumber>
    </submittedName>
</protein>
<evidence type="ECO:0000313" key="3">
    <source>
        <dbReference type="Proteomes" id="UP001180487"/>
    </source>
</evidence>
<dbReference type="InterPro" id="IPR036928">
    <property type="entry name" value="AS_sf"/>
</dbReference>
<dbReference type="GO" id="GO:0050567">
    <property type="term" value="F:glutaminyl-tRNA synthase (glutamine-hydrolyzing) activity"/>
    <property type="evidence" value="ECO:0007669"/>
    <property type="project" value="UniProtKB-EC"/>
</dbReference>
<keyword evidence="2" id="KW-0378">Hydrolase</keyword>
<keyword evidence="3" id="KW-1185">Reference proteome</keyword>
<organism evidence="2 3">
    <name type="scientific">Rhodoferax ferrireducens</name>
    <dbReference type="NCBI Taxonomy" id="192843"/>
    <lineage>
        <taxon>Bacteria</taxon>
        <taxon>Pseudomonadati</taxon>
        <taxon>Pseudomonadota</taxon>
        <taxon>Betaproteobacteria</taxon>
        <taxon>Burkholderiales</taxon>
        <taxon>Comamonadaceae</taxon>
        <taxon>Rhodoferax</taxon>
    </lineage>
</organism>
<dbReference type="NCBIfam" id="NF005460">
    <property type="entry name" value="PRK07056.1"/>
    <property type="match status" value="1"/>
</dbReference>
<dbReference type="GO" id="GO:0050566">
    <property type="term" value="F:asparaginyl-tRNA synthase (glutamine-hydrolyzing) activity"/>
    <property type="evidence" value="ECO:0007669"/>
    <property type="project" value="UniProtKB-EC"/>
</dbReference>
<dbReference type="PANTHER" id="PTHR11895">
    <property type="entry name" value="TRANSAMIDASE"/>
    <property type="match status" value="1"/>
</dbReference>
<dbReference type="EC" id="6.3.5.7" evidence="2"/>
<dbReference type="RefSeq" id="WP_310370273.1">
    <property type="nucleotide sequence ID" value="NZ_JAVDXT010000001.1"/>
</dbReference>